<feature type="domain" description="Thioredoxin" evidence="2">
    <location>
        <begin position="148"/>
        <end position="243"/>
    </location>
</feature>
<reference evidence="3" key="2">
    <citation type="journal article" date="2016" name="Mol. Ecol.">
        <title>Population genomics of the filarial nematode parasite Wuchereria bancrofti from mosquitoes.</title>
        <authorList>
            <person name="Small S.T."/>
            <person name="Reimer L.J."/>
            <person name="Tisch D.J."/>
            <person name="King C.L."/>
            <person name="Christensen B.M."/>
            <person name="Siba P.M."/>
            <person name="Kazura J.W."/>
            <person name="Serre D."/>
            <person name="Zimmerman P.A."/>
        </authorList>
    </citation>
    <scope>NUCLEOTIDE SEQUENCE</scope>
    <source>
        <strain evidence="3">pt0022</strain>
    </source>
</reference>
<dbReference type="PROSITE" id="PS51352">
    <property type="entry name" value="THIOREDOXIN_2"/>
    <property type="match status" value="2"/>
</dbReference>
<dbReference type="InterPro" id="IPR013766">
    <property type="entry name" value="Thioredoxin_domain"/>
</dbReference>
<dbReference type="GO" id="GO:0034976">
    <property type="term" value="P:response to endoplasmic reticulum stress"/>
    <property type="evidence" value="ECO:0007669"/>
    <property type="project" value="TreeGrafter"/>
</dbReference>
<feature type="chain" id="PRO_5041933529" description="Thioredoxin domain-containing protein" evidence="1">
    <location>
        <begin position="19"/>
        <end position="243"/>
    </location>
</feature>
<dbReference type="GO" id="GO:0005788">
    <property type="term" value="C:endoplasmic reticulum lumen"/>
    <property type="evidence" value="ECO:0007669"/>
    <property type="project" value="TreeGrafter"/>
</dbReference>
<evidence type="ECO:0000313" key="3">
    <source>
        <dbReference type="Proteomes" id="UP000093561"/>
    </source>
</evidence>
<sequence length="243" mass="27107">MVLSFITDFIVLVGLSYALYDGNRDVIQLTESNFKNKVLKSDEIWIVEFFAPWCGHCQKLVPEYMKLANALKGIFKVGAVDMTQYHSVGAQYNVQGFPTIKIFGANKKTRGMKPFKNHRNKVIEGPRTAQAMADSLINELRKTVNAKLGISSSSKSRGANDKKSSGKYVIELTDNNFEEMVLHSKDIWLVEFFAPWCGHCKALKPHWEMAASELAGKVKVGALDATVHQAMASRFGIKGFPTI</sequence>
<evidence type="ECO:0000259" key="2">
    <source>
        <dbReference type="PROSITE" id="PS51352"/>
    </source>
</evidence>
<dbReference type="Pfam" id="PF00085">
    <property type="entry name" value="Thioredoxin"/>
    <property type="match status" value="2"/>
</dbReference>
<evidence type="ECO:0000313" key="4">
    <source>
        <dbReference type="WBParaSite" id="mrna-Wban_11093"/>
    </source>
</evidence>
<reference evidence="3" key="1">
    <citation type="submission" date="2015-03" db="EMBL/GenBank/DDBJ databases">
        <title>Wuchereria bancrofti Genome Sequencing Papua New Guinea Strain.</title>
        <authorList>
            <person name="Small S.T."/>
            <person name="Serre D."/>
            <person name="Zimmerman P.A."/>
        </authorList>
    </citation>
    <scope>NUCLEOTIDE SEQUENCE [LARGE SCALE GENOMIC DNA]</scope>
    <source>
        <strain evidence="3">pt0022</strain>
    </source>
</reference>
<organism evidence="3 4">
    <name type="scientific">Wuchereria bancrofti</name>
    <dbReference type="NCBI Taxonomy" id="6293"/>
    <lineage>
        <taxon>Eukaryota</taxon>
        <taxon>Metazoa</taxon>
        <taxon>Ecdysozoa</taxon>
        <taxon>Nematoda</taxon>
        <taxon>Chromadorea</taxon>
        <taxon>Rhabditida</taxon>
        <taxon>Spirurina</taxon>
        <taxon>Spiruromorpha</taxon>
        <taxon>Filarioidea</taxon>
        <taxon>Onchocercidae</taxon>
        <taxon>Wuchereria</taxon>
    </lineage>
</organism>
<dbReference type="WBParaSite" id="mrna-Wban_11093">
    <property type="protein sequence ID" value="mrna-Wban_11093"/>
    <property type="gene ID" value="Wban_11093"/>
</dbReference>
<dbReference type="GO" id="GO:0015035">
    <property type="term" value="F:protein-disulfide reductase activity"/>
    <property type="evidence" value="ECO:0007669"/>
    <property type="project" value="TreeGrafter"/>
</dbReference>
<dbReference type="Gene3D" id="3.40.30.10">
    <property type="entry name" value="Glutaredoxin"/>
    <property type="match status" value="2"/>
</dbReference>
<accession>A0AAF5Q5Y5</accession>
<evidence type="ECO:0000256" key="1">
    <source>
        <dbReference type="SAM" id="SignalP"/>
    </source>
</evidence>
<feature type="signal peptide" evidence="1">
    <location>
        <begin position="1"/>
        <end position="18"/>
    </location>
</feature>
<dbReference type="PROSITE" id="PS00194">
    <property type="entry name" value="THIOREDOXIN_1"/>
    <property type="match status" value="2"/>
</dbReference>
<dbReference type="PANTHER" id="PTHR45815">
    <property type="entry name" value="PROTEIN DISULFIDE-ISOMERASE A6"/>
    <property type="match status" value="1"/>
</dbReference>
<dbReference type="CDD" id="cd03001">
    <property type="entry name" value="PDI_a_P5"/>
    <property type="match status" value="1"/>
</dbReference>
<dbReference type="Proteomes" id="UP000093561">
    <property type="component" value="Unassembled WGS sequence"/>
</dbReference>
<dbReference type="InterPro" id="IPR017937">
    <property type="entry name" value="Thioredoxin_CS"/>
</dbReference>
<dbReference type="PANTHER" id="PTHR45815:SF3">
    <property type="entry name" value="PROTEIN DISULFIDE-ISOMERASE A6"/>
    <property type="match status" value="1"/>
</dbReference>
<reference evidence="4" key="3">
    <citation type="submission" date="2024-02" db="UniProtKB">
        <authorList>
            <consortium name="WormBaseParasite"/>
        </authorList>
    </citation>
    <scope>IDENTIFICATION</scope>
    <source>
        <strain evidence="4">pt0022</strain>
    </source>
</reference>
<proteinExistence type="predicted"/>
<protein>
    <recommendedName>
        <fullName evidence="2">Thioredoxin domain-containing protein</fullName>
    </recommendedName>
</protein>
<dbReference type="SUPFAM" id="SSF52833">
    <property type="entry name" value="Thioredoxin-like"/>
    <property type="match status" value="2"/>
</dbReference>
<name>A0AAF5Q5Y5_WUCBA</name>
<dbReference type="AlphaFoldDB" id="A0AAF5Q5Y5"/>
<dbReference type="PRINTS" id="PR00421">
    <property type="entry name" value="THIOREDOXIN"/>
</dbReference>
<dbReference type="InterPro" id="IPR036249">
    <property type="entry name" value="Thioredoxin-like_sf"/>
</dbReference>
<keyword evidence="1" id="KW-0732">Signal</keyword>
<feature type="domain" description="Thioredoxin" evidence="2">
    <location>
        <begin position="4"/>
        <end position="142"/>
    </location>
</feature>